<dbReference type="Gene3D" id="3.10.580.10">
    <property type="entry name" value="CBS-domain"/>
    <property type="match status" value="1"/>
</dbReference>
<dbReference type="PROSITE" id="PS51464">
    <property type="entry name" value="SIS"/>
    <property type="match status" value="1"/>
</dbReference>
<accession>Q1MS86</accession>
<evidence type="ECO:0000313" key="10">
    <source>
        <dbReference type="EMBL" id="CAJ54139.1"/>
    </source>
</evidence>
<dbReference type="STRING" id="363253.LI0083"/>
<dbReference type="PANTHER" id="PTHR42745:SF1">
    <property type="entry name" value="ARABINOSE 5-PHOSPHATE ISOMERASE KDSD"/>
    <property type="match status" value="1"/>
</dbReference>
<dbReference type="InterPro" id="IPR001347">
    <property type="entry name" value="SIS_dom"/>
</dbReference>
<dbReference type="eggNOG" id="COG0794">
    <property type="taxonomic scope" value="Bacteria"/>
</dbReference>
<dbReference type="InterPro" id="IPR046342">
    <property type="entry name" value="CBS_dom_sf"/>
</dbReference>
<dbReference type="FunFam" id="3.40.50.10490:FF:000011">
    <property type="entry name" value="Arabinose 5-phosphate isomerase"/>
    <property type="match status" value="1"/>
</dbReference>
<dbReference type="InterPro" id="IPR004800">
    <property type="entry name" value="KdsD/KpsF-type"/>
</dbReference>
<comment type="similarity">
    <text evidence="1 4">Belongs to the SIS family. GutQ/KpsF subfamily.</text>
</comment>
<evidence type="ECO:0000256" key="3">
    <source>
        <dbReference type="ARBA" id="ARBA00023122"/>
    </source>
</evidence>
<dbReference type="PANTHER" id="PTHR42745">
    <property type="match status" value="1"/>
</dbReference>
<feature type="domain" description="SIS" evidence="9">
    <location>
        <begin position="68"/>
        <end position="211"/>
    </location>
</feature>
<proteinExistence type="inferred from homology"/>
<feature type="site" description="Catalytically relevant" evidence="6">
    <location>
        <position position="138"/>
    </location>
</feature>
<dbReference type="GO" id="GO:0005975">
    <property type="term" value="P:carbohydrate metabolic process"/>
    <property type="evidence" value="ECO:0007669"/>
    <property type="project" value="InterPro"/>
</dbReference>
<dbReference type="OrthoDB" id="9762536at2"/>
<dbReference type="Pfam" id="PF00571">
    <property type="entry name" value="CBS"/>
    <property type="match status" value="2"/>
</dbReference>
<dbReference type="GO" id="GO:1901135">
    <property type="term" value="P:carbohydrate derivative metabolic process"/>
    <property type="evidence" value="ECO:0007669"/>
    <property type="project" value="InterPro"/>
</dbReference>
<dbReference type="KEGG" id="lip:LI0083"/>
<protein>
    <submittedName>
        <fullName evidence="10">FOG: CBS domain</fullName>
    </submittedName>
</protein>
<keyword evidence="3 7" id="KW-0129">CBS domain</keyword>
<feature type="binding site" evidence="5">
    <location>
        <position position="109"/>
    </location>
    <ligand>
        <name>Zn(2+)</name>
        <dbReference type="ChEBI" id="CHEBI:29105"/>
    </ligand>
</feature>
<keyword evidence="5" id="KW-0862">Zinc</keyword>
<evidence type="ECO:0000313" key="11">
    <source>
        <dbReference type="Proteomes" id="UP000002430"/>
    </source>
</evidence>
<dbReference type="EMBL" id="AM180252">
    <property type="protein sequence ID" value="CAJ54139.1"/>
    <property type="molecule type" value="Genomic_DNA"/>
</dbReference>
<gene>
    <name evidence="10" type="primary">kpsF</name>
    <name evidence="10" type="ordered locus">LI0083</name>
</gene>
<dbReference type="CDD" id="cd04604">
    <property type="entry name" value="CBS_pair_SIS_assoc"/>
    <property type="match status" value="1"/>
</dbReference>
<dbReference type="HOGENOM" id="CLU_040681_13_1_7"/>
<dbReference type="InterPro" id="IPR035474">
    <property type="entry name" value="SIS_Kpsf"/>
</dbReference>
<feature type="domain" description="CBS" evidence="8">
    <location>
        <begin position="237"/>
        <end position="295"/>
    </location>
</feature>
<dbReference type="InterPro" id="IPR000644">
    <property type="entry name" value="CBS_dom"/>
</dbReference>
<dbReference type="eggNOG" id="COG0517">
    <property type="taxonomic scope" value="Bacteria"/>
</dbReference>
<keyword evidence="11" id="KW-1185">Reference proteome</keyword>
<dbReference type="InterPro" id="IPR050986">
    <property type="entry name" value="GutQ/KpsF_isomerases"/>
</dbReference>
<keyword evidence="2" id="KW-0677">Repeat</keyword>
<reference evidence="10 11" key="1">
    <citation type="submission" date="2005-11" db="EMBL/GenBank/DDBJ databases">
        <title>The complete genome sequence of Lawsonia intracellularis: the causative agent of proliferative enteropathy.</title>
        <authorList>
            <person name="Kaur K."/>
            <person name="Zhang Q."/>
            <person name="Beckler D."/>
            <person name="Munir S."/>
            <person name="Li L."/>
            <person name="Kinsley K."/>
            <person name="Herron L."/>
            <person name="Peterson A."/>
            <person name="May B."/>
            <person name="Singh S."/>
            <person name="Gebhart C."/>
            <person name="Kapur V."/>
        </authorList>
    </citation>
    <scope>NUCLEOTIDE SEQUENCE [LARGE SCALE GENOMIC DNA]</scope>
    <source>
        <strain evidence="10 11">PHE/MN1-00</strain>
    </source>
</reference>
<name>Q1MS86_LAWIP</name>
<dbReference type="SUPFAM" id="SSF53697">
    <property type="entry name" value="SIS domain"/>
    <property type="match status" value="1"/>
</dbReference>
<dbReference type="Gene3D" id="3.40.50.10490">
    <property type="entry name" value="Glucose-6-phosphate isomerase like protein, domain 1"/>
    <property type="match status" value="1"/>
</dbReference>
<dbReference type="SMART" id="SM00116">
    <property type="entry name" value="CBS"/>
    <property type="match status" value="2"/>
</dbReference>
<feature type="site" description="Catalytically relevant" evidence="6">
    <location>
        <position position="86"/>
    </location>
</feature>
<feature type="site" description="Catalytically relevant" evidence="6">
    <location>
        <position position="220"/>
    </location>
</feature>
<dbReference type="PROSITE" id="PS51371">
    <property type="entry name" value="CBS"/>
    <property type="match status" value="2"/>
</dbReference>
<dbReference type="PIRSF" id="PIRSF004692">
    <property type="entry name" value="KdsD_KpsF"/>
    <property type="match status" value="1"/>
</dbReference>
<evidence type="ECO:0000256" key="2">
    <source>
        <dbReference type="ARBA" id="ARBA00022737"/>
    </source>
</evidence>
<dbReference type="AlphaFoldDB" id="Q1MS86"/>
<feature type="site" description="Catalytically relevant" evidence="6">
    <location>
        <position position="179"/>
    </location>
</feature>
<dbReference type="GO" id="GO:0019146">
    <property type="term" value="F:arabinose-5-phosphate isomerase activity"/>
    <property type="evidence" value="ECO:0007669"/>
    <property type="project" value="UniProtKB-ARBA"/>
</dbReference>
<evidence type="ECO:0000259" key="9">
    <source>
        <dbReference type="PROSITE" id="PS51464"/>
    </source>
</evidence>
<feature type="domain" description="CBS" evidence="8">
    <location>
        <begin position="303"/>
        <end position="360"/>
    </location>
</feature>
<organism evidence="10 11">
    <name type="scientific">Lawsonia intracellularis (strain PHE/MN1-00)</name>
    <dbReference type="NCBI Taxonomy" id="363253"/>
    <lineage>
        <taxon>Bacteria</taxon>
        <taxon>Pseudomonadati</taxon>
        <taxon>Thermodesulfobacteriota</taxon>
        <taxon>Desulfovibrionia</taxon>
        <taxon>Desulfovibrionales</taxon>
        <taxon>Desulfovibrionaceae</taxon>
        <taxon>Lawsonia</taxon>
    </lineage>
</organism>
<dbReference type="GO" id="GO:0046872">
    <property type="term" value="F:metal ion binding"/>
    <property type="evidence" value="ECO:0007669"/>
    <property type="project" value="UniProtKB-KW"/>
</dbReference>
<keyword evidence="5" id="KW-0479">Metal-binding</keyword>
<evidence type="ECO:0000256" key="6">
    <source>
        <dbReference type="PIRSR" id="PIRSR004692-3"/>
    </source>
</evidence>
<evidence type="ECO:0000259" key="8">
    <source>
        <dbReference type="PROSITE" id="PS51371"/>
    </source>
</evidence>
<dbReference type="GO" id="GO:0097367">
    <property type="term" value="F:carbohydrate derivative binding"/>
    <property type="evidence" value="ECO:0007669"/>
    <property type="project" value="InterPro"/>
</dbReference>
<dbReference type="InterPro" id="IPR046348">
    <property type="entry name" value="SIS_dom_sf"/>
</dbReference>
<evidence type="ECO:0000256" key="5">
    <source>
        <dbReference type="PIRSR" id="PIRSR004692-2"/>
    </source>
</evidence>
<sequence>MPILHLIKYIYKTVRKTMTAIHSYSKKYTESTQTSPEYLLKLAHEVLTIEMDGIETIRERLGNTFVEALLLLSSCKGRVIVTGVGKSGLVGRKIAATFSSTGTPAFFMHPVEGAHGDIGSLKSSDLILSISNSGETPELNAIVPTIKSFGTPMIALTSVLNSTLAKAANVVLHTEVPKEACPHGLAPTASTTAVLALGDAIAVCLMSLKSFTEKDFLRYHPGGMLGQRLTLSVTEVMRTDGLPTVHLGTSQCNALKTLDKGGLGVVLIIDKKNTVCGIITDGDVRRSICYNRLKQDAPVEQIMTPRPKCGKPQDTIAILLDIMEQKAITVLPIVDDNYKLLGIVHIHDLLGKGTIIFSDR</sequence>
<dbReference type="Pfam" id="PF01380">
    <property type="entry name" value="SIS"/>
    <property type="match status" value="1"/>
</dbReference>
<dbReference type="NCBIfam" id="TIGR00393">
    <property type="entry name" value="kpsF"/>
    <property type="match status" value="1"/>
</dbReference>
<dbReference type="Proteomes" id="UP000002430">
    <property type="component" value="Chromosome"/>
</dbReference>
<evidence type="ECO:0000256" key="1">
    <source>
        <dbReference type="ARBA" id="ARBA00008165"/>
    </source>
</evidence>
<evidence type="ECO:0000256" key="4">
    <source>
        <dbReference type="PIRNR" id="PIRNR004692"/>
    </source>
</evidence>
<dbReference type="CDD" id="cd05014">
    <property type="entry name" value="SIS_Kpsf"/>
    <property type="match status" value="1"/>
</dbReference>
<evidence type="ECO:0000256" key="7">
    <source>
        <dbReference type="PROSITE-ProRule" id="PRU00703"/>
    </source>
</evidence>